<dbReference type="RefSeq" id="WP_378153855.1">
    <property type="nucleotide sequence ID" value="NZ_JBHSEC010000012.1"/>
</dbReference>
<dbReference type="Proteomes" id="UP001595817">
    <property type="component" value="Unassembled WGS sequence"/>
</dbReference>
<evidence type="ECO:0000259" key="1">
    <source>
        <dbReference type="Pfam" id="PF12867"/>
    </source>
</evidence>
<keyword evidence="3" id="KW-1185">Reference proteome</keyword>
<proteinExistence type="predicted"/>
<dbReference type="EMBL" id="JBHSEC010000012">
    <property type="protein sequence ID" value="MFC4410238.1"/>
    <property type="molecule type" value="Genomic_DNA"/>
</dbReference>
<gene>
    <name evidence="2" type="ORF">ACFOZY_07285</name>
</gene>
<organism evidence="2 3">
    <name type="scientific">Chungangia koreensis</name>
    <dbReference type="NCBI Taxonomy" id="752657"/>
    <lineage>
        <taxon>Bacteria</taxon>
        <taxon>Bacillati</taxon>
        <taxon>Bacillota</taxon>
        <taxon>Bacilli</taxon>
        <taxon>Lactobacillales</taxon>
        <taxon>Chungangia</taxon>
    </lineage>
</organism>
<name>A0ABV8X4M6_9LACT</name>
<dbReference type="SUPFAM" id="SSF109854">
    <property type="entry name" value="DinB/YfiT-like putative metalloenzymes"/>
    <property type="match status" value="1"/>
</dbReference>
<evidence type="ECO:0000313" key="3">
    <source>
        <dbReference type="Proteomes" id="UP001595817"/>
    </source>
</evidence>
<reference evidence="3" key="1">
    <citation type="journal article" date="2019" name="Int. J. Syst. Evol. Microbiol.">
        <title>The Global Catalogue of Microorganisms (GCM) 10K type strain sequencing project: providing services to taxonomists for standard genome sequencing and annotation.</title>
        <authorList>
            <consortium name="The Broad Institute Genomics Platform"/>
            <consortium name="The Broad Institute Genome Sequencing Center for Infectious Disease"/>
            <person name="Wu L."/>
            <person name="Ma J."/>
        </authorList>
    </citation>
    <scope>NUCLEOTIDE SEQUENCE [LARGE SCALE GENOMIC DNA]</scope>
    <source>
        <strain evidence="3">CCUG 59778</strain>
    </source>
</reference>
<feature type="domain" description="DinB-like" evidence="1">
    <location>
        <begin position="17"/>
        <end position="145"/>
    </location>
</feature>
<dbReference type="Pfam" id="PF12867">
    <property type="entry name" value="DinB_2"/>
    <property type="match status" value="1"/>
</dbReference>
<dbReference type="InterPro" id="IPR034660">
    <property type="entry name" value="DinB/YfiT-like"/>
</dbReference>
<sequence>MTKQEILIHQQDYLFWLESLKAMPEETATKPFLEGKWSPKEILMHMAEWDRYTREERLPLMKEGGELEDIPFEPFNESAAAEGRKLIFVEVIRHAKEERQKIKDQLQAIEEVDWTKEFKIGDYPMTILQYFADFVWHDNHHKEQIESVRHTSV</sequence>
<accession>A0ABV8X4M6</accession>
<evidence type="ECO:0000313" key="2">
    <source>
        <dbReference type="EMBL" id="MFC4410238.1"/>
    </source>
</evidence>
<protein>
    <submittedName>
        <fullName evidence="2">DinB family protein</fullName>
    </submittedName>
</protein>
<comment type="caution">
    <text evidence="2">The sequence shown here is derived from an EMBL/GenBank/DDBJ whole genome shotgun (WGS) entry which is preliminary data.</text>
</comment>
<dbReference type="Gene3D" id="1.20.120.450">
    <property type="entry name" value="dinb family like domain"/>
    <property type="match status" value="1"/>
</dbReference>
<dbReference type="InterPro" id="IPR024775">
    <property type="entry name" value="DinB-like"/>
</dbReference>